<keyword evidence="4" id="KW-0408">Iron</keyword>
<dbReference type="InterPro" id="IPR044304">
    <property type="entry name" value="NUBPL-like"/>
</dbReference>
<proteinExistence type="inferred from homology"/>
<dbReference type="PANTHER" id="PTHR42961:SF2">
    <property type="entry name" value="IRON-SULFUR PROTEIN NUBPL"/>
    <property type="match status" value="1"/>
</dbReference>
<evidence type="ECO:0008006" key="8">
    <source>
        <dbReference type="Google" id="ProtNLM"/>
    </source>
</evidence>
<keyword evidence="3" id="KW-0067">ATP-binding</keyword>
<dbReference type="GO" id="GO:0005524">
    <property type="term" value="F:ATP binding"/>
    <property type="evidence" value="ECO:0007669"/>
    <property type="project" value="UniProtKB-KW"/>
</dbReference>
<evidence type="ECO:0000256" key="6">
    <source>
        <dbReference type="ARBA" id="ARBA00024036"/>
    </source>
</evidence>
<dbReference type="InterPro" id="IPR000808">
    <property type="entry name" value="Mrp-like_CS"/>
</dbReference>
<dbReference type="Pfam" id="PF10609">
    <property type="entry name" value="ParA"/>
    <property type="match status" value="1"/>
</dbReference>
<name>A0A381ZIT8_9ZZZZ</name>
<comment type="similarity">
    <text evidence="6">Belongs to the Mrp/NBP35 ATP-binding proteins family.</text>
</comment>
<reference evidence="7" key="1">
    <citation type="submission" date="2018-05" db="EMBL/GenBank/DDBJ databases">
        <authorList>
            <person name="Lanie J.A."/>
            <person name="Ng W.-L."/>
            <person name="Kazmierczak K.M."/>
            <person name="Andrzejewski T.M."/>
            <person name="Davidsen T.M."/>
            <person name="Wayne K.J."/>
            <person name="Tettelin H."/>
            <person name="Glass J.I."/>
            <person name="Rusch D."/>
            <person name="Podicherti R."/>
            <person name="Tsui H.-C.T."/>
            <person name="Winkler M.E."/>
        </authorList>
    </citation>
    <scope>NUCLEOTIDE SEQUENCE</scope>
</reference>
<dbReference type="CDD" id="cd02037">
    <property type="entry name" value="Mrp_NBP35"/>
    <property type="match status" value="1"/>
</dbReference>
<organism evidence="7">
    <name type="scientific">marine metagenome</name>
    <dbReference type="NCBI Taxonomy" id="408172"/>
    <lineage>
        <taxon>unclassified sequences</taxon>
        <taxon>metagenomes</taxon>
        <taxon>ecological metagenomes</taxon>
    </lineage>
</organism>
<dbReference type="GO" id="GO:0005829">
    <property type="term" value="C:cytosol"/>
    <property type="evidence" value="ECO:0007669"/>
    <property type="project" value="TreeGrafter"/>
</dbReference>
<keyword evidence="5" id="KW-0411">Iron-sulfur</keyword>
<evidence type="ECO:0000256" key="5">
    <source>
        <dbReference type="ARBA" id="ARBA00023014"/>
    </source>
</evidence>
<dbReference type="PANTHER" id="PTHR42961">
    <property type="entry name" value="IRON-SULFUR PROTEIN NUBPL"/>
    <property type="match status" value="1"/>
</dbReference>
<evidence type="ECO:0000256" key="1">
    <source>
        <dbReference type="ARBA" id="ARBA00022723"/>
    </source>
</evidence>
<accession>A0A381ZIT8</accession>
<dbReference type="InterPro" id="IPR019591">
    <property type="entry name" value="Mrp/NBP35_ATP-bd"/>
</dbReference>
<evidence type="ECO:0000256" key="3">
    <source>
        <dbReference type="ARBA" id="ARBA00022840"/>
    </source>
</evidence>
<dbReference type="PROSITE" id="PS01215">
    <property type="entry name" value="MRP"/>
    <property type="match status" value="1"/>
</dbReference>
<dbReference type="InterPro" id="IPR033756">
    <property type="entry name" value="YlxH/NBP35"/>
</dbReference>
<dbReference type="EMBL" id="UINC01021406">
    <property type="protein sequence ID" value="SVA88891.1"/>
    <property type="molecule type" value="Genomic_DNA"/>
</dbReference>
<keyword evidence="1" id="KW-0479">Metal-binding</keyword>
<evidence type="ECO:0000256" key="2">
    <source>
        <dbReference type="ARBA" id="ARBA00022741"/>
    </source>
</evidence>
<dbReference type="AlphaFoldDB" id="A0A381ZIT8"/>
<keyword evidence="2" id="KW-0547">Nucleotide-binding</keyword>
<dbReference type="SUPFAM" id="SSF52540">
    <property type="entry name" value="P-loop containing nucleoside triphosphate hydrolases"/>
    <property type="match status" value="1"/>
</dbReference>
<dbReference type="Gene3D" id="3.40.50.300">
    <property type="entry name" value="P-loop containing nucleotide triphosphate hydrolases"/>
    <property type="match status" value="1"/>
</dbReference>
<protein>
    <recommendedName>
        <fullName evidence="8">MIP18 family-like domain-containing protein</fullName>
    </recommendedName>
</protein>
<sequence>MKDQFVSAFRDHLNAFEIPYTGRLLGDSGVQFEIDTRKGGYHVRIQLGFPVAHSRPTLTEALIAHCETLKPSGPIEFSITWSVKAHSVQQGLKPLEGVSNLIAVASGKGGVGKSTVTANIGLALVAEGAQVGILDADIYGPSQPRMLGLMGKRPGTTDGKHLEPLVAYGIKAMSIGFLVDERQPMAWRGPMVTSALNQLLTQTLWSELDYLLVDMPPGTGDIQLTLSQQVPVSGALIVTTPQDIALADARKGLEMFQKVNVPVLGVIENMSTHACSNCGHEESIFGREGGDRLADEYGLPFLGTLPLDRRIREETDRGEPSVIADPNGSIASAYRAIALRAAGELAAGGKDYSRLFPKITVEEDS</sequence>
<dbReference type="FunFam" id="3.40.50.300:FF:000418">
    <property type="entry name" value="Iron-sulfur cluster carrier protein"/>
    <property type="match status" value="1"/>
</dbReference>
<dbReference type="HAMAP" id="MF_02040">
    <property type="entry name" value="Mrp_NBP35"/>
    <property type="match status" value="1"/>
</dbReference>
<dbReference type="GO" id="GO:0140663">
    <property type="term" value="F:ATP-dependent FeS chaperone activity"/>
    <property type="evidence" value="ECO:0007669"/>
    <property type="project" value="InterPro"/>
</dbReference>
<dbReference type="GO" id="GO:0016226">
    <property type="term" value="P:iron-sulfur cluster assembly"/>
    <property type="evidence" value="ECO:0007669"/>
    <property type="project" value="InterPro"/>
</dbReference>
<dbReference type="InterPro" id="IPR027417">
    <property type="entry name" value="P-loop_NTPase"/>
</dbReference>
<evidence type="ECO:0000256" key="4">
    <source>
        <dbReference type="ARBA" id="ARBA00023004"/>
    </source>
</evidence>
<evidence type="ECO:0000313" key="7">
    <source>
        <dbReference type="EMBL" id="SVA88891.1"/>
    </source>
</evidence>
<gene>
    <name evidence="7" type="ORF">METZ01_LOCUS141745</name>
</gene>
<dbReference type="GO" id="GO:0051539">
    <property type="term" value="F:4 iron, 4 sulfur cluster binding"/>
    <property type="evidence" value="ECO:0007669"/>
    <property type="project" value="TreeGrafter"/>
</dbReference>
<dbReference type="GO" id="GO:0046872">
    <property type="term" value="F:metal ion binding"/>
    <property type="evidence" value="ECO:0007669"/>
    <property type="project" value="UniProtKB-KW"/>
</dbReference>
<dbReference type="NCBIfam" id="NF008669">
    <property type="entry name" value="PRK11670.1"/>
    <property type="match status" value="1"/>
</dbReference>